<protein>
    <submittedName>
        <fullName evidence="2">Uncharacterized protein</fullName>
    </submittedName>
</protein>
<name>A0A4Q9MT91_9APHY</name>
<dbReference type="EMBL" id="ML143410">
    <property type="protein sequence ID" value="TBU29792.1"/>
    <property type="molecule type" value="Genomic_DNA"/>
</dbReference>
<organism evidence="2">
    <name type="scientific">Dichomitus squalens</name>
    <dbReference type="NCBI Taxonomy" id="114155"/>
    <lineage>
        <taxon>Eukaryota</taxon>
        <taxon>Fungi</taxon>
        <taxon>Dikarya</taxon>
        <taxon>Basidiomycota</taxon>
        <taxon>Agaricomycotina</taxon>
        <taxon>Agaricomycetes</taxon>
        <taxon>Polyporales</taxon>
        <taxon>Polyporaceae</taxon>
        <taxon>Dichomitus</taxon>
    </lineage>
</organism>
<evidence type="ECO:0000313" key="2">
    <source>
        <dbReference type="EMBL" id="TBU29792.1"/>
    </source>
</evidence>
<reference evidence="2" key="1">
    <citation type="submission" date="2019-01" db="EMBL/GenBank/DDBJ databases">
        <title>Draft genome sequences of three monokaryotic isolates of the white-rot basidiomycete fungus Dichomitus squalens.</title>
        <authorList>
            <consortium name="DOE Joint Genome Institute"/>
            <person name="Lopez S.C."/>
            <person name="Andreopoulos B."/>
            <person name="Pangilinan J."/>
            <person name="Lipzen A."/>
            <person name="Riley R."/>
            <person name="Ahrendt S."/>
            <person name="Ng V."/>
            <person name="Barry K."/>
            <person name="Daum C."/>
            <person name="Grigoriev I.V."/>
            <person name="Hilden K.S."/>
            <person name="Makela M.R."/>
            <person name="de Vries R.P."/>
        </authorList>
    </citation>
    <scope>NUCLEOTIDE SEQUENCE [LARGE SCALE GENOMIC DNA]</scope>
    <source>
        <strain evidence="2">OM18370.1</strain>
    </source>
</reference>
<evidence type="ECO:0000256" key="1">
    <source>
        <dbReference type="SAM" id="MobiDB-lite"/>
    </source>
</evidence>
<sequence>MATMRSQPLSGYSAATLGVKPTSPPTNPPTLMSGSSLPHSGDSTAPYYLKLDFIPSGHHSWHG</sequence>
<feature type="compositionally biased region" description="Polar residues" evidence="1">
    <location>
        <begin position="1"/>
        <end position="10"/>
    </location>
</feature>
<accession>A0A4Q9MT91</accession>
<dbReference type="AlphaFoldDB" id="A0A4Q9MT91"/>
<proteinExistence type="predicted"/>
<dbReference type="Proteomes" id="UP000292957">
    <property type="component" value="Unassembled WGS sequence"/>
</dbReference>
<gene>
    <name evidence="2" type="ORF">BD311DRAFT_755720</name>
</gene>
<feature type="compositionally biased region" description="Polar residues" evidence="1">
    <location>
        <begin position="29"/>
        <end position="38"/>
    </location>
</feature>
<feature type="region of interest" description="Disordered" evidence="1">
    <location>
        <begin position="1"/>
        <end position="38"/>
    </location>
</feature>